<protein>
    <submittedName>
        <fullName evidence="3">WD domain, G-beta repeat-containing protein</fullName>
    </submittedName>
</protein>
<dbReference type="CDD" id="cd06093">
    <property type="entry name" value="PX_domain"/>
    <property type="match status" value="1"/>
</dbReference>
<feature type="region of interest" description="Disordered" evidence="1">
    <location>
        <begin position="490"/>
        <end position="632"/>
    </location>
</feature>
<dbReference type="PANTHER" id="PTHR46189">
    <property type="entry name" value="LD41958P"/>
    <property type="match status" value="1"/>
</dbReference>
<evidence type="ECO:0000313" key="4">
    <source>
        <dbReference type="Proteomes" id="UP000028828"/>
    </source>
</evidence>
<dbReference type="SUPFAM" id="SSF64268">
    <property type="entry name" value="PX domain"/>
    <property type="match status" value="1"/>
</dbReference>
<evidence type="ECO:0000256" key="1">
    <source>
        <dbReference type="SAM" id="MobiDB-lite"/>
    </source>
</evidence>
<dbReference type="InterPro" id="IPR036322">
    <property type="entry name" value="WD40_repeat_dom_sf"/>
</dbReference>
<reference evidence="3 4" key="1">
    <citation type="submission" date="2014-03" db="EMBL/GenBank/DDBJ databases">
        <authorList>
            <person name="Sibley D."/>
            <person name="Venepally P."/>
            <person name="Karamycheva S."/>
            <person name="Hadjithomas M."/>
            <person name="Khan A."/>
            <person name="Brunk B."/>
            <person name="Roos D."/>
            <person name="Caler E."/>
            <person name="Lorenzi H."/>
        </authorList>
    </citation>
    <scope>NUCLEOTIDE SEQUENCE [LARGE SCALE GENOMIC DNA]</scope>
    <source>
        <strain evidence="4">p89</strain>
    </source>
</reference>
<proteinExistence type="predicted"/>
<dbReference type="SMART" id="SM00320">
    <property type="entry name" value="WD40"/>
    <property type="match status" value="5"/>
</dbReference>
<feature type="compositionally biased region" description="Acidic residues" evidence="1">
    <location>
        <begin position="616"/>
        <end position="625"/>
    </location>
</feature>
<dbReference type="InterPro" id="IPR015943">
    <property type="entry name" value="WD40/YVTN_repeat-like_dom_sf"/>
</dbReference>
<dbReference type="Gene3D" id="3.30.1520.10">
    <property type="entry name" value="Phox-like domain"/>
    <property type="match status" value="1"/>
</dbReference>
<dbReference type="PROSITE" id="PS50195">
    <property type="entry name" value="PX"/>
    <property type="match status" value="1"/>
</dbReference>
<sequence length="632" mass="69966">MDVSRLKVAIPSYQITEENGPVAYAIAVEYGKLSWDVWRRYSQFAQLYRDLDRDGYCALPSLPGKTLAGAPYDPRLLADRRHRLQYFLLELLRRPDTRTAPALLDFLLFSEQASLNIPPLRPWCVCNTGAQRFAVSSLVYSRSNRVIIVGHEDKTGLSRLGRLWSLVEPDEFGMINVWAVDCNMDSPSLMQCIKTQPKVRCMFYDEPSNQLFVGQDDGKVSVYILDADELKLEKVKELDLHTAAVMHLAPGKSKQKRLLSLGFDGAIRVIDITTHQMLSGGRMTRRLGSGAHLTVGHFDDENDTVYLGTSGGQVLVYAVKSNPPSFIQGLTVHPVYPVETLIVDKQYMFLGHGEYVSVISVEQRRTEQKFSKVAVLTLKENPSPVLSMVYDPKEKRLLVGYDPAIAWWSIESGQPLCVWEAHGGGVHQLLLTDRSDIVLSGGDSGNSKIWRLPPAQDLRLWQPPAAVEQRSGEETGSGGWREADEIANFSSSRDEDDGESLHAGCPRQKWCGTQHPQGYEPVAIGRSSNSLSPGSARDDRGVLRSDDYDTPERSVHVNDANGRGKGRCALSGDDLMGSRITKDEEPGSAAQNSASALGGSVVPPKKNFPTPFEPKSDDDDDEDLDELRSAFS</sequence>
<dbReference type="AlphaFoldDB" id="A0A086KCW8"/>
<dbReference type="VEuPathDB" id="ToxoDB:TGP89_228400"/>
<feature type="compositionally biased region" description="Basic and acidic residues" evidence="1">
    <location>
        <begin position="536"/>
        <end position="556"/>
    </location>
</feature>
<dbReference type="InterPro" id="IPR001680">
    <property type="entry name" value="WD40_rpt"/>
</dbReference>
<dbReference type="Proteomes" id="UP000028828">
    <property type="component" value="Unassembled WGS sequence"/>
</dbReference>
<dbReference type="Pfam" id="PF00787">
    <property type="entry name" value="PX"/>
    <property type="match status" value="1"/>
</dbReference>
<dbReference type="Gene3D" id="2.130.10.10">
    <property type="entry name" value="YVTN repeat-like/Quinoprotein amine dehydrogenase"/>
    <property type="match status" value="2"/>
</dbReference>
<dbReference type="PANTHER" id="PTHR46189:SF1">
    <property type="entry name" value="LD41958P"/>
    <property type="match status" value="1"/>
</dbReference>
<accession>A0A086KCW8</accession>
<dbReference type="InterPro" id="IPR001683">
    <property type="entry name" value="PX_dom"/>
</dbReference>
<feature type="domain" description="PX" evidence="2">
    <location>
        <begin position="2"/>
        <end position="114"/>
    </location>
</feature>
<evidence type="ECO:0000259" key="2">
    <source>
        <dbReference type="PROSITE" id="PS50195"/>
    </source>
</evidence>
<dbReference type="InterPro" id="IPR036871">
    <property type="entry name" value="PX_dom_sf"/>
</dbReference>
<dbReference type="OrthoDB" id="430293at2759"/>
<dbReference type="SUPFAM" id="SSF50978">
    <property type="entry name" value="WD40 repeat-like"/>
    <property type="match status" value="1"/>
</dbReference>
<organism evidence="3 4">
    <name type="scientific">Toxoplasma gondii p89</name>
    <dbReference type="NCBI Taxonomy" id="943119"/>
    <lineage>
        <taxon>Eukaryota</taxon>
        <taxon>Sar</taxon>
        <taxon>Alveolata</taxon>
        <taxon>Apicomplexa</taxon>
        <taxon>Conoidasida</taxon>
        <taxon>Coccidia</taxon>
        <taxon>Eucoccidiorida</taxon>
        <taxon>Eimeriorina</taxon>
        <taxon>Sarcocystidae</taxon>
        <taxon>Toxoplasma</taxon>
    </lineage>
</organism>
<gene>
    <name evidence="3" type="ORF">TGP89_228400</name>
</gene>
<name>A0A086KCW8_TOXGO</name>
<evidence type="ECO:0000313" key="3">
    <source>
        <dbReference type="EMBL" id="KFG42236.1"/>
    </source>
</evidence>
<dbReference type="GO" id="GO:0005769">
    <property type="term" value="C:early endosome"/>
    <property type="evidence" value="ECO:0007669"/>
    <property type="project" value="TreeGrafter"/>
</dbReference>
<dbReference type="InterPro" id="IPR042234">
    <property type="entry name" value="WDFY1/WDFY2"/>
</dbReference>
<dbReference type="SMART" id="SM00312">
    <property type="entry name" value="PX"/>
    <property type="match status" value="1"/>
</dbReference>
<dbReference type="GO" id="GO:0035091">
    <property type="term" value="F:phosphatidylinositol binding"/>
    <property type="evidence" value="ECO:0007669"/>
    <property type="project" value="InterPro"/>
</dbReference>
<dbReference type="EMBL" id="AEYI02001040">
    <property type="protein sequence ID" value="KFG42236.1"/>
    <property type="molecule type" value="Genomic_DNA"/>
</dbReference>
<comment type="caution">
    <text evidence="3">The sequence shown here is derived from an EMBL/GenBank/DDBJ whole genome shotgun (WGS) entry which is preliminary data.</text>
</comment>